<comment type="caution">
    <text evidence="3">The sequence shown here is derived from an EMBL/GenBank/DDBJ whole genome shotgun (WGS) entry which is preliminary data.</text>
</comment>
<dbReference type="InterPro" id="IPR015797">
    <property type="entry name" value="NUDIX_hydrolase-like_dom_sf"/>
</dbReference>
<dbReference type="EMBL" id="JAGQHS010000429">
    <property type="protein sequence ID" value="MCA9759659.1"/>
    <property type="molecule type" value="Genomic_DNA"/>
</dbReference>
<dbReference type="Pfam" id="PF00293">
    <property type="entry name" value="NUDIX"/>
    <property type="match status" value="1"/>
</dbReference>
<dbReference type="SUPFAM" id="SSF55811">
    <property type="entry name" value="Nudix"/>
    <property type="match status" value="1"/>
</dbReference>
<dbReference type="PROSITE" id="PS51462">
    <property type="entry name" value="NUDIX"/>
    <property type="match status" value="1"/>
</dbReference>
<dbReference type="Proteomes" id="UP000739538">
    <property type="component" value="Unassembled WGS sequence"/>
</dbReference>
<evidence type="ECO:0000256" key="1">
    <source>
        <dbReference type="ARBA" id="ARBA00022801"/>
    </source>
</evidence>
<keyword evidence="1" id="KW-0378">Hydrolase</keyword>
<dbReference type="PROSITE" id="PS00893">
    <property type="entry name" value="NUDIX_BOX"/>
    <property type="match status" value="1"/>
</dbReference>
<sequence length="161" mass="18209">MKIVHKACPCILRTGQGRAEILVFRHPLAGVQVPKGTVEDTEAIDDAVLRELREETGVTDARIESKIGEFDRHIGAGEDEGGELERHVWHVYHVSTDEERPRWTHRPTGGGVESKFEFECFWHRLGDSDSDFHPVFRRVLDLCLQHLTGHSTPHGRGVVES</sequence>
<feature type="domain" description="Nudix hydrolase" evidence="2">
    <location>
        <begin position="3"/>
        <end position="145"/>
    </location>
</feature>
<dbReference type="Gene3D" id="3.90.79.10">
    <property type="entry name" value="Nucleoside Triphosphate Pyrophosphohydrolase"/>
    <property type="match status" value="1"/>
</dbReference>
<dbReference type="CDD" id="cd04663">
    <property type="entry name" value="NUDIX_Hydrolase"/>
    <property type="match status" value="1"/>
</dbReference>
<name>A0A956NLZ7_UNCEI</name>
<dbReference type="AlphaFoldDB" id="A0A956NLZ7"/>
<dbReference type="InterPro" id="IPR000086">
    <property type="entry name" value="NUDIX_hydrolase_dom"/>
</dbReference>
<proteinExistence type="predicted"/>
<protein>
    <submittedName>
        <fullName evidence="3">NUDIX domain-containing protein</fullName>
    </submittedName>
</protein>
<dbReference type="GO" id="GO:0016787">
    <property type="term" value="F:hydrolase activity"/>
    <property type="evidence" value="ECO:0007669"/>
    <property type="project" value="UniProtKB-KW"/>
</dbReference>
<evidence type="ECO:0000259" key="2">
    <source>
        <dbReference type="PROSITE" id="PS51462"/>
    </source>
</evidence>
<reference evidence="3" key="2">
    <citation type="journal article" date="2021" name="Microbiome">
        <title>Successional dynamics and alternative stable states in a saline activated sludge microbial community over 9 years.</title>
        <authorList>
            <person name="Wang Y."/>
            <person name="Ye J."/>
            <person name="Ju F."/>
            <person name="Liu L."/>
            <person name="Boyd J.A."/>
            <person name="Deng Y."/>
            <person name="Parks D.H."/>
            <person name="Jiang X."/>
            <person name="Yin X."/>
            <person name="Woodcroft B.J."/>
            <person name="Tyson G.W."/>
            <person name="Hugenholtz P."/>
            <person name="Polz M.F."/>
            <person name="Zhang T."/>
        </authorList>
    </citation>
    <scope>NUCLEOTIDE SEQUENCE</scope>
    <source>
        <strain evidence="3">HKST-UBA02</strain>
    </source>
</reference>
<accession>A0A956NLZ7</accession>
<evidence type="ECO:0000313" key="4">
    <source>
        <dbReference type="Proteomes" id="UP000739538"/>
    </source>
</evidence>
<evidence type="ECO:0000313" key="3">
    <source>
        <dbReference type="EMBL" id="MCA9759659.1"/>
    </source>
</evidence>
<organism evidence="3 4">
    <name type="scientific">Eiseniibacteriota bacterium</name>
    <dbReference type="NCBI Taxonomy" id="2212470"/>
    <lineage>
        <taxon>Bacteria</taxon>
        <taxon>Candidatus Eiseniibacteriota</taxon>
    </lineage>
</organism>
<gene>
    <name evidence="3" type="ORF">KDA27_27935</name>
</gene>
<reference evidence="3" key="1">
    <citation type="submission" date="2020-04" db="EMBL/GenBank/DDBJ databases">
        <authorList>
            <person name="Zhang T."/>
        </authorList>
    </citation>
    <scope>NUCLEOTIDE SEQUENCE</scope>
    <source>
        <strain evidence="3">HKST-UBA02</strain>
    </source>
</reference>
<dbReference type="InterPro" id="IPR020084">
    <property type="entry name" value="NUDIX_hydrolase_CS"/>
</dbReference>